<feature type="domain" description="Peptidase M15C" evidence="2">
    <location>
        <begin position="189"/>
        <end position="258"/>
    </location>
</feature>
<dbReference type="Proteomes" id="UP000284547">
    <property type="component" value="Unassembled WGS sequence"/>
</dbReference>
<keyword evidence="4" id="KW-1185">Reference proteome</keyword>
<organism evidence="3 4">
    <name type="scientific">Pseudotabrizicola alkalilacus</name>
    <dbReference type="NCBI Taxonomy" id="2305252"/>
    <lineage>
        <taxon>Bacteria</taxon>
        <taxon>Pseudomonadati</taxon>
        <taxon>Pseudomonadota</taxon>
        <taxon>Alphaproteobacteria</taxon>
        <taxon>Rhodobacterales</taxon>
        <taxon>Paracoccaceae</taxon>
        <taxon>Pseudotabrizicola</taxon>
    </lineage>
</organism>
<name>A0A411YZC5_9RHOB</name>
<accession>A0A411YZC5</accession>
<dbReference type="GO" id="GO:0008233">
    <property type="term" value="F:peptidase activity"/>
    <property type="evidence" value="ECO:0007669"/>
    <property type="project" value="InterPro"/>
</dbReference>
<dbReference type="RefSeq" id="WP_147335712.1">
    <property type="nucleotide sequence ID" value="NZ_QWEY01000009.1"/>
</dbReference>
<keyword evidence="1" id="KW-0732">Signal</keyword>
<evidence type="ECO:0000259" key="2">
    <source>
        <dbReference type="Pfam" id="PF13539"/>
    </source>
</evidence>
<comment type="caution">
    <text evidence="3">The sequence shown here is derived from an EMBL/GenBank/DDBJ whole genome shotgun (WGS) entry which is preliminary data.</text>
</comment>
<feature type="chain" id="PRO_5018984683" evidence="1">
    <location>
        <begin position="22"/>
        <end position="276"/>
    </location>
</feature>
<evidence type="ECO:0000313" key="3">
    <source>
        <dbReference type="EMBL" id="RGP36169.1"/>
    </source>
</evidence>
<dbReference type="InterPro" id="IPR039561">
    <property type="entry name" value="Peptidase_M15C"/>
</dbReference>
<reference evidence="3 4" key="1">
    <citation type="submission" date="2018-08" db="EMBL/GenBank/DDBJ databases">
        <title>Flavobacterium tibetense sp. nov., isolated from a wetland YonghuCo on Tibetan Plateau.</title>
        <authorList>
            <person name="Phurbu D."/>
            <person name="Lu H."/>
            <person name="Xing P."/>
        </authorList>
    </citation>
    <scope>NUCLEOTIDE SEQUENCE [LARGE SCALE GENOMIC DNA]</scope>
    <source>
        <strain evidence="3 4">DJC</strain>
    </source>
</reference>
<gene>
    <name evidence="3" type="ORF">D1012_15360</name>
</gene>
<dbReference type="Gene3D" id="3.30.1380.10">
    <property type="match status" value="1"/>
</dbReference>
<protein>
    <submittedName>
        <fullName evidence="3">M15 family peptidase</fullName>
    </submittedName>
</protein>
<evidence type="ECO:0000256" key="1">
    <source>
        <dbReference type="SAM" id="SignalP"/>
    </source>
</evidence>
<proteinExistence type="predicted"/>
<feature type="signal peptide" evidence="1">
    <location>
        <begin position="1"/>
        <end position="21"/>
    </location>
</feature>
<dbReference type="OrthoDB" id="9799970at2"/>
<evidence type="ECO:0000313" key="4">
    <source>
        <dbReference type="Proteomes" id="UP000284547"/>
    </source>
</evidence>
<dbReference type="SUPFAM" id="SSF55166">
    <property type="entry name" value="Hedgehog/DD-peptidase"/>
    <property type="match status" value="1"/>
</dbReference>
<dbReference type="Pfam" id="PF13539">
    <property type="entry name" value="Peptidase_M15_4"/>
    <property type="match status" value="1"/>
</dbReference>
<dbReference type="EMBL" id="QWEY01000009">
    <property type="protein sequence ID" value="RGP36169.1"/>
    <property type="molecule type" value="Genomic_DNA"/>
</dbReference>
<dbReference type="InterPro" id="IPR009045">
    <property type="entry name" value="Zn_M74/Hedgehog-like"/>
</dbReference>
<dbReference type="AlphaFoldDB" id="A0A411YZC5"/>
<sequence>MLRRLRHALFLASMMAAPVWAADCAPVDFLTLPLPQGDDPVVTALRGAYPGLSVDAAGVRLADGSLIPLGEDPGRPPGARLAEPSLREQFHDIYPLAFDLTAREARWHDPGRARVEALFAALYGGSEQAVRAGLKKVAISGKASFLISERQGAACQMRAALAEVAALPTDWAPAFRNVGGSFNWRKIAGTARMSTHSYGIAFDLNADLGGYWRWSNRPEGDAGPYDNRIPADVVQVFERFGFIWGGKWHHFDGMHFEYRPEIILYARLMGQSAPLR</sequence>